<dbReference type="GeneID" id="28850595"/>
<gene>
    <name evidence="2" type="ORF">VFPPC_07794</name>
</gene>
<sequence>MAETQHQPVQGYSRTSSAPPEHQDQIYVPSTRPTTAEETSDEEPVSVTRARDLVILLDFLKDQRDPDDCMSWVELSVHRDIYISEREIIEQSFSQHDYDPNRGLLTLRWPPNFHGLFAPEIAYELHRQLRQIGKQKNNPGMFASKLMLGGSATVQLAEGDSKSFQPIRRDPDAQHLHPRSRYPGVVIEVSYSQDGKDLRKLAEDYILYSKGDIKAVVGVDVNHTEKESTVSLWRAKWTSVENDVIGEPKLESREVISYETFRSVDGRAQNAGKYLELALRDFTPRALSASHESVPVSISYRRLFDMLQAAEAVG</sequence>
<evidence type="ECO:0000313" key="3">
    <source>
        <dbReference type="Proteomes" id="UP000078397"/>
    </source>
</evidence>
<organism evidence="2 3">
    <name type="scientific">Pochonia chlamydosporia 170</name>
    <dbReference type="NCBI Taxonomy" id="1380566"/>
    <lineage>
        <taxon>Eukaryota</taxon>
        <taxon>Fungi</taxon>
        <taxon>Dikarya</taxon>
        <taxon>Ascomycota</taxon>
        <taxon>Pezizomycotina</taxon>
        <taxon>Sordariomycetes</taxon>
        <taxon>Hypocreomycetidae</taxon>
        <taxon>Hypocreales</taxon>
        <taxon>Clavicipitaceae</taxon>
        <taxon>Pochonia</taxon>
    </lineage>
</organism>
<dbReference type="OrthoDB" id="3485856at2759"/>
<proteinExistence type="predicted"/>
<evidence type="ECO:0000256" key="1">
    <source>
        <dbReference type="SAM" id="MobiDB-lite"/>
    </source>
</evidence>
<feature type="compositionally biased region" description="Polar residues" evidence="1">
    <location>
        <begin position="1"/>
        <end position="18"/>
    </location>
</feature>
<dbReference type="RefSeq" id="XP_018143300.1">
    <property type="nucleotide sequence ID" value="XM_018286601.1"/>
</dbReference>
<dbReference type="EMBL" id="LSBJ02000004">
    <property type="protein sequence ID" value="OAQ66213.1"/>
    <property type="molecule type" value="Genomic_DNA"/>
</dbReference>
<feature type="region of interest" description="Disordered" evidence="1">
    <location>
        <begin position="1"/>
        <end position="45"/>
    </location>
</feature>
<reference evidence="2 3" key="1">
    <citation type="journal article" date="2016" name="PLoS Pathog.">
        <title>Biosynthesis of antibiotic leucinostatins in bio-control fungus Purpureocillium lilacinum and their inhibition on phytophthora revealed by genome mining.</title>
        <authorList>
            <person name="Wang G."/>
            <person name="Liu Z."/>
            <person name="Lin R."/>
            <person name="Li E."/>
            <person name="Mao Z."/>
            <person name="Ling J."/>
            <person name="Yang Y."/>
            <person name="Yin W.B."/>
            <person name="Xie B."/>
        </authorList>
    </citation>
    <scope>NUCLEOTIDE SEQUENCE [LARGE SCALE GENOMIC DNA]</scope>
    <source>
        <strain evidence="2">170</strain>
    </source>
</reference>
<name>A0A179FMB6_METCM</name>
<protein>
    <submittedName>
        <fullName evidence="2">Uncharacterized protein</fullName>
    </submittedName>
</protein>
<dbReference type="KEGG" id="pchm:VFPPC_07794"/>
<accession>A0A179FMB6</accession>
<evidence type="ECO:0000313" key="2">
    <source>
        <dbReference type="EMBL" id="OAQ66213.1"/>
    </source>
</evidence>
<keyword evidence="3" id="KW-1185">Reference proteome</keyword>
<dbReference type="AlphaFoldDB" id="A0A179FMB6"/>
<dbReference type="Proteomes" id="UP000078397">
    <property type="component" value="Unassembled WGS sequence"/>
</dbReference>
<comment type="caution">
    <text evidence="2">The sequence shown here is derived from an EMBL/GenBank/DDBJ whole genome shotgun (WGS) entry which is preliminary data.</text>
</comment>